<keyword evidence="1" id="KW-0732">Signal</keyword>
<dbReference type="AlphaFoldDB" id="A0A2W7TWF2"/>
<gene>
    <name evidence="2" type="ORF">DOS84_09965</name>
</gene>
<sequence length="249" mass="29074">MQFRKSKIKLIVLLTIVTSSAFKAQSQTNSEITLYTKFDSIVGKENLGLNNGPLALNPYKTIGDNNMFLKNNKYTIGNLVYDGQSYFNAKLKYDIYKDQLILNPPEQPEHIGIGLIQDKTDSFSIYGINFIKITKSQTALSDFTSGYYEMIKIGKKFNLFIKHHKDILKEINEEGVYYSFHEKYQYYIEYNNKFYEINNKASIVKIFPENKKNINVFYQKNRNLSTTDYKQFINSLMISIYDFSINNSK</sequence>
<comment type="caution">
    <text evidence="2">The sequence shown here is derived from an EMBL/GenBank/DDBJ whole genome shotgun (WGS) entry which is preliminary data.</text>
</comment>
<keyword evidence="3" id="KW-1185">Reference proteome</keyword>
<evidence type="ECO:0000313" key="3">
    <source>
        <dbReference type="Proteomes" id="UP000249177"/>
    </source>
</evidence>
<dbReference type="EMBL" id="QKXH01000005">
    <property type="protein sequence ID" value="PZX93716.1"/>
    <property type="molecule type" value="Genomic_DNA"/>
</dbReference>
<feature type="chain" id="PRO_5015904622" evidence="1">
    <location>
        <begin position="25"/>
        <end position="249"/>
    </location>
</feature>
<evidence type="ECO:0000313" key="2">
    <source>
        <dbReference type="EMBL" id="PZX93716.1"/>
    </source>
</evidence>
<proteinExistence type="predicted"/>
<protein>
    <submittedName>
        <fullName evidence="2">Uncharacterized protein</fullName>
    </submittedName>
</protein>
<accession>A0A2W7TWF2</accession>
<evidence type="ECO:0000256" key="1">
    <source>
        <dbReference type="SAM" id="SignalP"/>
    </source>
</evidence>
<organism evidence="2 3">
    <name type="scientific">Flavobacterium aquariorum</name>
    <dbReference type="NCBI Taxonomy" id="2217670"/>
    <lineage>
        <taxon>Bacteria</taxon>
        <taxon>Pseudomonadati</taxon>
        <taxon>Bacteroidota</taxon>
        <taxon>Flavobacteriia</taxon>
        <taxon>Flavobacteriales</taxon>
        <taxon>Flavobacteriaceae</taxon>
        <taxon>Flavobacterium</taxon>
    </lineage>
</organism>
<reference evidence="2 3" key="1">
    <citation type="submission" date="2018-06" db="EMBL/GenBank/DDBJ databases">
        <title>Flavobacterium sp IMCC34762, genome.</title>
        <authorList>
            <person name="Joung Y."/>
            <person name="Cho J."/>
            <person name="Song J."/>
        </authorList>
    </citation>
    <scope>NUCLEOTIDE SEQUENCE [LARGE SCALE GENOMIC DNA]</scope>
    <source>
        <strain evidence="2 3">IMCC34762</strain>
    </source>
</reference>
<name>A0A2W7TWF2_9FLAO</name>
<dbReference type="Proteomes" id="UP000249177">
    <property type="component" value="Unassembled WGS sequence"/>
</dbReference>
<feature type="signal peptide" evidence="1">
    <location>
        <begin position="1"/>
        <end position="24"/>
    </location>
</feature>